<dbReference type="Proteomes" id="UP000807306">
    <property type="component" value="Unassembled WGS sequence"/>
</dbReference>
<evidence type="ECO:0000313" key="1">
    <source>
        <dbReference type="EMBL" id="KAF9524102.1"/>
    </source>
</evidence>
<sequence>MSRRKKGLNPPRKLAPITAILNLLPKAAKLHHIHVGLDVSLGWESFTRSVQDSLRSVFQGRNMESISLQRLAELPANVFQNQRLRSIELEACSVDRSWKSKKLTFEALNLQDLHYAHNFPLLDIYSKPLKVEAMANLPSFLIPSGELAHRVWKRANH</sequence>
<keyword evidence="2" id="KW-1185">Reference proteome</keyword>
<name>A0A9P6JKB9_9AGAR</name>
<dbReference type="EMBL" id="MU157905">
    <property type="protein sequence ID" value="KAF9524102.1"/>
    <property type="molecule type" value="Genomic_DNA"/>
</dbReference>
<dbReference type="AlphaFoldDB" id="A0A9P6JKB9"/>
<evidence type="ECO:0000313" key="2">
    <source>
        <dbReference type="Proteomes" id="UP000807306"/>
    </source>
</evidence>
<gene>
    <name evidence="1" type="ORF">CPB83DRAFT_642014</name>
</gene>
<dbReference type="OrthoDB" id="5522622at2759"/>
<organism evidence="1 2">
    <name type="scientific">Crepidotus variabilis</name>
    <dbReference type="NCBI Taxonomy" id="179855"/>
    <lineage>
        <taxon>Eukaryota</taxon>
        <taxon>Fungi</taxon>
        <taxon>Dikarya</taxon>
        <taxon>Basidiomycota</taxon>
        <taxon>Agaricomycotina</taxon>
        <taxon>Agaricomycetes</taxon>
        <taxon>Agaricomycetidae</taxon>
        <taxon>Agaricales</taxon>
        <taxon>Agaricineae</taxon>
        <taxon>Crepidotaceae</taxon>
        <taxon>Crepidotus</taxon>
    </lineage>
</organism>
<comment type="caution">
    <text evidence="1">The sequence shown here is derived from an EMBL/GenBank/DDBJ whole genome shotgun (WGS) entry which is preliminary data.</text>
</comment>
<accession>A0A9P6JKB9</accession>
<proteinExistence type="predicted"/>
<protein>
    <submittedName>
        <fullName evidence="1">Uncharacterized protein</fullName>
    </submittedName>
</protein>
<reference evidence="1" key="1">
    <citation type="submission" date="2020-11" db="EMBL/GenBank/DDBJ databases">
        <authorList>
            <consortium name="DOE Joint Genome Institute"/>
            <person name="Ahrendt S."/>
            <person name="Riley R."/>
            <person name="Andreopoulos W."/>
            <person name="Labutti K."/>
            <person name="Pangilinan J."/>
            <person name="Ruiz-Duenas F.J."/>
            <person name="Barrasa J.M."/>
            <person name="Sanchez-Garcia M."/>
            <person name="Camarero S."/>
            <person name="Miyauchi S."/>
            <person name="Serrano A."/>
            <person name="Linde D."/>
            <person name="Babiker R."/>
            <person name="Drula E."/>
            <person name="Ayuso-Fernandez I."/>
            <person name="Pacheco R."/>
            <person name="Padilla G."/>
            <person name="Ferreira P."/>
            <person name="Barriuso J."/>
            <person name="Kellner H."/>
            <person name="Castanera R."/>
            <person name="Alfaro M."/>
            <person name="Ramirez L."/>
            <person name="Pisabarro A.G."/>
            <person name="Kuo A."/>
            <person name="Tritt A."/>
            <person name="Lipzen A."/>
            <person name="He G."/>
            <person name="Yan M."/>
            <person name="Ng V."/>
            <person name="Cullen D."/>
            <person name="Martin F."/>
            <person name="Rosso M.-N."/>
            <person name="Henrissat B."/>
            <person name="Hibbett D."/>
            <person name="Martinez A.T."/>
            <person name="Grigoriev I.V."/>
        </authorList>
    </citation>
    <scope>NUCLEOTIDE SEQUENCE</scope>
    <source>
        <strain evidence="1">CBS 506.95</strain>
    </source>
</reference>